<feature type="transmembrane region" description="Helical" evidence="5">
    <location>
        <begin position="452"/>
        <end position="471"/>
    </location>
</feature>
<dbReference type="InterPro" id="IPR003020">
    <property type="entry name" value="HCO3_transpt_euk"/>
</dbReference>
<evidence type="ECO:0000256" key="1">
    <source>
        <dbReference type="ARBA" id="ARBA00004141"/>
    </source>
</evidence>
<feature type="transmembrane region" description="Helical" evidence="5">
    <location>
        <begin position="235"/>
        <end position="254"/>
    </location>
</feature>
<feature type="transmembrane region" description="Helical" evidence="5">
    <location>
        <begin position="289"/>
        <end position="306"/>
    </location>
</feature>
<dbReference type="GO" id="GO:0005886">
    <property type="term" value="C:plasma membrane"/>
    <property type="evidence" value="ECO:0007669"/>
    <property type="project" value="TreeGrafter"/>
</dbReference>
<comment type="subcellular location">
    <subcellularLocation>
        <location evidence="1">Membrane</location>
        <topology evidence="1">Multi-pass membrane protein</topology>
    </subcellularLocation>
</comment>
<evidence type="ECO:0000313" key="7">
    <source>
        <dbReference type="EMBL" id="OBA26410.1"/>
    </source>
</evidence>
<dbReference type="GO" id="GO:0006820">
    <property type="term" value="P:monoatomic anion transport"/>
    <property type="evidence" value="ECO:0007669"/>
    <property type="project" value="InterPro"/>
</dbReference>
<organism evidence="7 8">
    <name type="scientific">Hanseniaspora valbyensis NRRL Y-1626</name>
    <dbReference type="NCBI Taxonomy" id="766949"/>
    <lineage>
        <taxon>Eukaryota</taxon>
        <taxon>Fungi</taxon>
        <taxon>Dikarya</taxon>
        <taxon>Ascomycota</taxon>
        <taxon>Saccharomycotina</taxon>
        <taxon>Saccharomycetes</taxon>
        <taxon>Saccharomycodales</taxon>
        <taxon>Saccharomycodaceae</taxon>
        <taxon>Hanseniaspora</taxon>
    </lineage>
</organism>
<dbReference type="GO" id="GO:0080139">
    <property type="term" value="F:borate efflux transmembrane transporter activity"/>
    <property type="evidence" value="ECO:0007669"/>
    <property type="project" value="TreeGrafter"/>
</dbReference>
<feature type="transmembrane region" description="Helical" evidence="5">
    <location>
        <begin position="77"/>
        <end position="106"/>
    </location>
</feature>
<feature type="transmembrane region" description="Helical" evidence="5">
    <location>
        <begin position="196"/>
        <end position="214"/>
    </location>
</feature>
<feature type="transmembrane region" description="Helical" evidence="5">
    <location>
        <begin position="327"/>
        <end position="347"/>
    </location>
</feature>
<protein>
    <recommendedName>
        <fullName evidence="6">Bicarbonate transporter-like transmembrane domain-containing protein</fullName>
    </recommendedName>
</protein>
<feature type="transmembrane region" description="Helical" evidence="5">
    <location>
        <begin position="405"/>
        <end position="424"/>
    </location>
</feature>
<keyword evidence="3 5" id="KW-1133">Transmembrane helix</keyword>
<proteinExistence type="predicted"/>
<dbReference type="GO" id="GO:0000324">
    <property type="term" value="C:fungal-type vacuole"/>
    <property type="evidence" value="ECO:0007669"/>
    <property type="project" value="TreeGrafter"/>
</dbReference>
<evidence type="ECO:0000313" key="8">
    <source>
        <dbReference type="Proteomes" id="UP000092321"/>
    </source>
</evidence>
<dbReference type="PANTHER" id="PTHR11453:SF82">
    <property type="entry name" value="BORON TRANSPORTER 1"/>
    <property type="match status" value="1"/>
</dbReference>
<evidence type="ECO:0000256" key="4">
    <source>
        <dbReference type="ARBA" id="ARBA00023136"/>
    </source>
</evidence>
<sequence length="530" mass="60126">MIKPFVGIRRDWKDRLTKKTYLSDWRDAWNYRVLPSTIETFLNNLLPAIAFSQDLFNRTNHNYGLNEILLSQGISGLLFGILGYPLSIVGVSAPSCIICYTIFGIFMDTNSKREINVPKEKFNDGFNFFGFMFWVYLWTGIITIFTSIMNVVCFFQFVTNFPCDIFGCFINVVYIVKGCELLGLSFKGNATIEDVAAGFANITIALCMTIFGVLTKRINETRLFTHDIRIFIRDYSTILSVIFWSGVTHFGNAFKYVKFEKLDISKSFQPSYVGRTSWLAVDNHLPAKYVFLAIPFGIILWILLFFDHNISSLMAQKTEYKLSKKSMYHWDFCLLSVHTILCGVLGLPAGHCLIPQSDKDDNNNNKVPSKNMYISGVVEQRLTNSLQGLMMIICMCRPFLVCLNQIPQCILSALFFILGINGLLGNTNIQRLIYLVSDVKEGPLKQVSVKKLICFLIITYIFAAGEILVSQLENVSIGFPLVLLLSILVTFGFPNFFNKEELNILDSNVVTKESIKNLLSEKSSNVINNN</sequence>
<gene>
    <name evidence="7" type="ORF">HANVADRAFT_40394</name>
</gene>
<evidence type="ECO:0000256" key="3">
    <source>
        <dbReference type="ARBA" id="ARBA00022989"/>
    </source>
</evidence>
<name>A0A1B7TCG6_9ASCO</name>
<feature type="domain" description="Bicarbonate transporter-like transmembrane" evidence="6">
    <location>
        <begin position="4"/>
        <end position="182"/>
    </location>
</feature>
<dbReference type="Proteomes" id="UP000092321">
    <property type="component" value="Unassembled WGS sequence"/>
</dbReference>
<keyword evidence="4 5" id="KW-0472">Membrane</keyword>
<dbReference type="GO" id="GO:0005452">
    <property type="term" value="F:solute:inorganic anion antiporter activity"/>
    <property type="evidence" value="ECO:0007669"/>
    <property type="project" value="InterPro"/>
</dbReference>
<evidence type="ECO:0000259" key="6">
    <source>
        <dbReference type="Pfam" id="PF00955"/>
    </source>
</evidence>
<dbReference type="InterPro" id="IPR011531">
    <property type="entry name" value="HCO3_transpt-like_TM_dom"/>
</dbReference>
<dbReference type="Pfam" id="PF00955">
    <property type="entry name" value="HCO3_cotransp"/>
    <property type="match status" value="2"/>
</dbReference>
<keyword evidence="8" id="KW-1185">Reference proteome</keyword>
<accession>A0A1B7TCG6</accession>
<feature type="transmembrane region" description="Helical" evidence="5">
    <location>
        <begin position="126"/>
        <end position="145"/>
    </location>
</feature>
<feature type="domain" description="Bicarbonate transporter-like transmembrane" evidence="6">
    <location>
        <begin position="204"/>
        <end position="508"/>
    </location>
</feature>
<evidence type="ECO:0000256" key="2">
    <source>
        <dbReference type="ARBA" id="ARBA00022692"/>
    </source>
</evidence>
<dbReference type="OrthoDB" id="1735926at2759"/>
<dbReference type="EMBL" id="LXPE01000018">
    <property type="protein sequence ID" value="OBA26410.1"/>
    <property type="molecule type" value="Genomic_DNA"/>
</dbReference>
<feature type="transmembrane region" description="Helical" evidence="5">
    <location>
        <begin position="477"/>
        <end position="497"/>
    </location>
</feature>
<comment type="caution">
    <text evidence="7">The sequence shown here is derived from an EMBL/GenBank/DDBJ whole genome shotgun (WGS) entry which is preliminary data.</text>
</comment>
<dbReference type="PANTHER" id="PTHR11453">
    <property type="entry name" value="ANION EXCHANGE PROTEIN"/>
    <property type="match status" value="1"/>
</dbReference>
<dbReference type="GO" id="GO:0050801">
    <property type="term" value="P:monoatomic ion homeostasis"/>
    <property type="evidence" value="ECO:0007669"/>
    <property type="project" value="TreeGrafter"/>
</dbReference>
<keyword evidence="2 5" id="KW-0812">Transmembrane</keyword>
<reference evidence="8" key="1">
    <citation type="journal article" date="2016" name="Proc. Natl. Acad. Sci. U.S.A.">
        <title>Comparative genomics of biotechnologically important yeasts.</title>
        <authorList>
            <person name="Riley R."/>
            <person name="Haridas S."/>
            <person name="Wolfe K.H."/>
            <person name="Lopes M.R."/>
            <person name="Hittinger C.T."/>
            <person name="Goeker M."/>
            <person name="Salamov A.A."/>
            <person name="Wisecaver J.H."/>
            <person name="Long T.M."/>
            <person name="Calvey C.H."/>
            <person name="Aerts A.L."/>
            <person name="Barry K.W."/>
            <person name="Choi C."/>
            <person name="Clum A."/>
            <person name="Coughlan A.Y."/>
            <person name="Deshpande S."/>
            <person name="Douglass A.P."/>
            <person name="Hanson S.J."/>
            <person name="Klenk H.-P."/>
            <person name="LaButti K.M."/>
            <person name="Lapidus A."/>
            <person name="Lindquist E.A."/>
            <person name="Lipzen A.M."/>
            <person name="Meier-Kolthoff J.P."/>
            <person name="Ohm R.A."/>
            <person name="Otillar R.P."/>
            <person name="Pangilinan J.L."/>
            <person name="Peng Y."/>
            <person name="Rokas A."/>
            <person name="Rosa C.A."/>
            <person name="Scheuner C."/>
            <person name="Sibirny A.A."/>
            <person name="Slot J.C."/>
            <person name="Stielow J.B."/>
            <person name="Sun H."/>
            <person name="Kurtzman C.P."/>
            <person name="Blackwell M."/>
            <person name="Grigoriev I.V."/>
            <person name="Jeffries T.W."/>
        </authorList>
    </citation>
    <scope>NUCLEOTIDE SEQUENCE [LARGE SCALE GENOMIC DNA]</scope>
    <source>
        <strain evidence="8">NRRL Y-1626</strain>
    </source>
</reference>
<dbReference type="Gene3D" id="1.10.287.570">
    <property type="entry name" value="Helical hairpin bin"/>
    <property type="match status" value="1"/>
</dbReference>
<dbReference type="AlphaFoldDB" id="A0A1B7TCG6"/>
<evidence type="ECO:0000256" key="5">
    <source>
        <dbReference type="SAM" id="Phobius"/>
    </source>
</evidence>